<dbReference type="InterPro" id="IPR014942">
    <property type="entry name" value="AbiEii"/>
</dbReference>
<dbReference type="EMBL" id="BAAAND010000012">
    <property type="protein sequence ID" value="GAA1612337.1"/>
    <property type="molecule type" value="Genomic_DNA"/>
</dbReference>
<name>A0ABN2ENA4_9ACTN</name>
<comment type="caution">
    <text evidence="2">The sequence shown here is derived from an EMBL/GenBank/DDBJ whole genome shotgun (WGS) entry which is preliminary data.</text>
</comment>
<gene>
    <name evidence="2" type="ORF">GCM10009742_74380</name>
</gene>
<dbReference type="RefSeq" id="WP_344200435.1">
    <property type="nucleotide sequence ID" value="NZ_BAAAND010000012.1"/>
</dbReference>
<sequence>MEPSQERAARIGLAAVQDRGYALGGSNALGIHGIGNRPSGDLDLCTNRGDIDFEQTFDDLRQAYEAEGYQVTMDQRGPQFAQFQITDPSGQSIGIDAIRDYRAQEPVETEVGPVLHRDDAVAAKVQGIYDRGAAKDFIDIQAAMAAGYSRERLLELGDDKQVDGMDRPLLTEQLDLAARLPGNDFADYGCSPEQTEGIRTTMTNWAAEIRARAANPELDRNLRLAESGMAPVGQGRLVTGSGDADRGHTPYYPGRHRDGPQATR</sequence>
<protein>
    <recommendedName>
        <fullName evidence="4">Nucleotidyltransferase AbiEii toxin of type IV toxin-antitoxin system</fullName>
    </recommendedName>
</protein>
<proteinExistence type="predicted"/>
<keyword evidence="3" id="KW-1185">Reference proteome</keyword>
<organism evidence="2 3">
    <name type="scientific">Kribbella karoonensis</name>
    <dbReference type="NCBI Taxonomy" id="324851"/>
    <lineage>
        <taxon>Bacteria</taxon>
        <taxon>Bacillati</taxon>
        <taxon>Actinomycetota</taxon>
        <taxon>Actinomycetes</taxon>
        <taxon>Propionibacteriales</taxon>
        <taxon>Kribbellaceae</taxon>
        <taxon>Kribbella</taxon>
    </lineage>
</organism>
<feature type="compositionally biased region" description="Basic and acidic residues" evidence="1">
    <location>
        <begin position="255"/>
        <end position="264"/>
    </location>
</feature>
<evidence type="ECO:0000313" key="3">
    <source>
        <dbReference type="Proteomes" id="UP001500190"/>
    </source>
</evidence>
<evidence type="ECO:0000256" key="1">
    <source>
        <dbReference type="SAM" id="MobiDB-lite"/>
    </source>
</evidence>
<evidence type="ECO:0008006" key="4">
    <source>
        <dbReference type="Google" id="ProtNLM"/>
    </source>
</evidence>
<accession>A0ABN2ENA4</accession>
<dbReference type="Pfam" id="PF08843">
    <property type="entry name" value="AbiEii"/>
    <property type="match status" value="1"/>
</dbReference>
<reference evidence="2 3" key="1">
    <citation type="journal article" date="2019" name="Int. J. Syst. Evol. Microbiol.">
        <title>The Global Catalogue of Microorganisms (GCM) 10K type strain sequencing project: providing services to taxonomists for standard genome sequencing and annotation.</title>
        <authorList>
            <consortium name="The Broad Institute Genomics Platform"/>
            <consortium name="The Broad Institute Genome Sequencing Center for Infectious Disease"/>
            <person name="Wu L."/>
            <person name="Ma J."/>
        </authorList>
    </citation>
    <scope>NUCLEOTIDE SEQUENCE [LARGE SCALE GENOMIC DNA]</scope>
    <source>
        <strain evidence="2 3">JCM 14304</strain>
    </source>
</reference>
<feature type="region of interest" description="Disordered" evidence="1">
    <location>
        <begin position="232"/>
        <end position="264"/>
    </location>
</feature>
<evidence type="ECO:0000313" key="2">
    <source>
        <dbReference type="EMBL" id="GAA1612337.1"/>
    </source>
</evidence>
<dbReference type="Proteomes" id="UP001500190">
    <property type="component" value="Unassembled WGS sequence"/>
</dbReference>